<gene>
    <name evidence="1" type="ORF">LPB140_09465</name>
</gene>
<proteinExistence type="predicted"/>
<dbReference type="InterPro" id="IPR003444">
    <property type="entry name" value="MraZ"/>
</dbReference>
<evidence type="ECO:0008006" key="3">
    <source>
        <dbReference type="Google" id="ProtNLM"/>
    </source>
</evidence>
<dbReference type="InterPro" id="IPR038619">
    <property type="entry name" value="MraZ_sf"/>
</dbReference>
<dbReference type="SUPFAM" id="SSF89447">
    <property type="entry name" value="AbrB/MazE/MraZ-like"/>
    <property type="match status" value="1"/>
</dbReference>
<dbReference type="RefSeq" id="WP_072559632.1">
    <property type="nucleotide sequence ID" value="NZ_CP018154.1"/>
</dbReference>
<dbReference type="CDD" id="cd16320">
    <property type="entry name" value="MraZ_N"/>
    <property type="match status" value="1"/>
</dbReference>
<dbReference type="GO" id="GO:0003700">
    <property type="term" value="F:DNA-binding transcription factor activity"/>
    <property type="evidence" value="ECO:0007669"/>
    <property type="project" value="InterPro"/>
</dbReference>
<dbReference type="InterPro" id="IPR035642">
    <property type="entry name" value="MraZ_N"/>
</dbReference>
<dbReference type="Gene3D" id="3.40.1550.20">
    <property type="entry name" value="Transcriptional regulator MraZ domain"/>
    <property type="match status" value="1"/>
</dbReference>
<dbReference type="PANTHER" id="PTHR34701">
    <property type="entry name" value="TRANSCRIPTIONAL REGULATOR MRAZ"/>
    <property type="match status" value="1"/>
</dbReference>
<dbReference type="OrthoDB" id="9807753at2"/>
<dbReference type="PANTHER" id="PTHR34701:SF1">
    <property type="entry name" value="TRANSCRIPTIONAL REGULATOR MRAZ"/>
    <property type="match status" value="1"/>
</dbReference>
<dbReference type="Proteomes" id="UP000242561">
    <property type="component" value="Chromosome"/>
</dbReference>
<reference evidence="1 2" key="1">
    <citation type="submission" date="2016-11" db="EMBL/GenBank/DDBJ databases">
        <title>Sphingorhabdus sp. LPB0140, isolated from marine environment.</title>
        <authorList>
            <person name="Kim E."/>
            <person name="Yi H."/>
        </authorList>
    </citation>
    <scope>NUCLEOTIDE SEQUENCE [LARGE SCALE GENOMIC DNA]</scope>
    <source>
        <strain evidence="1 2">LPB0140</strain>
    </source>
</reference>
<dbReference type="InterPro" id="IPR037914">
    <property type="entry name" value="SpoVT-AbrB_sf"/>
</dbReference>
<dbReference type="KEGG" id="sphl:LPB140_09465"/>
<dbReference type="GO" id="GO:0000976">
    <property type="term" value="F:transcription cis-regulatory region binding"/>
    <property type="evidence" value="ECO:0007669"/>
    <property type="project" value="TreeGrafter"/>
</dbReference>
<evidence type="ECO:0000313" key="1">
    <source>
        <dbReference type="EMBL" id="APG62980.1"/>
    </source>
</evidence>
<dbReference type="STRING" id="1913578.LPB140_09465"/>
<name>A0A1L3JCY1_9SPHN</name>
<protein>
    <recommendedName>
        <fullName evidence="3">Division/cell wall cluster transcriptional repressor MraZ</fullName>
    </recommendedName>
</protein>
<dbReference type="AlphaFoldDB" id="A0A1L3JCY1"/>
<sequence>MSQLVVYGGSGLSNLDSKGRMTMPSELRSCVEQSSSGNIVCLARHAEYPCLIGFGKAERNKIRTDIEKQWESALNRGEDFNREQPSSSIYDIPFEQSGRFVIQPMLKFFGKLEDKAFFFGTTTHFMIWNPDIFLADTPSGYNQVREELLFWIDQAERKGK</sequence>
<organism evidence="1 2">
    <name type="scientific">Sphingorhabdus lutea</name>
    <dbReference type="NCBI Taxonomy" id="1913578"/>
    <lineage>
        <taxon>Bacteria</taxon>
        <taxon>Pseudomonadati</taxon>
        <taxon>Pseudomonadota</taxon>
        <taxon>Alphaproteobacteria</taxon>
        <taxon>Sphingomonadales</taxon>
        <taxon>Sphingomonadaceae</taxon>
        <taxon>Sphingorhabdus</taxon>
    </lineage>
</organism>
<keyword evidence="2" id="KW-1185">Reference proteome</keyword>
<dbReference type="EMBL" id="CP018154">
    <property type="protein sequence ID" value="APG62980.1"/>
    <property type="molecule type" value="Genomic_DNA"/>
</dbReference>
<evidence type="ECO:0000313" key="2">
    <source>
        <dbReference type="Proteomes" id="UP000242561"/>
    </source>
</evidence>
<dbReference type="GO" id="GO:2000143">
    <property type="term" value="P:negative regulation of DNA-templated transcription initiation"/>
    <property type="evidence" value="ECO:0007669"/>
    <property type="project" value="TreeGrafter"/>
</dbReference>
<accession>A0A1L3JCY1</accession>